<organism evidence="2 3">
    <name type="scientific">Candidatus Pullilachnospira stercoravium</name>
    <dbReference type="NCBI Taxonomy" id="2840913"/>
    <lineage>
        <taxon>Bacteria</taxon>
        <taxon>Bacillati</taxon>
        <taxon>Bacillota</taxon>
        <taxon>Clostridia</taxon>
        <taxon>Lachnospirales</taxon>
        <taxon>Lachnospiraceae</taxon>
        <taxon>Lachnospiraceae incertae sedis</taxon>
        <taxon>Candidatus Pullilachnospira</taxon>
    </lineage>
</organism>
<sequence length="210" mass="23642">MKYKNLTTMLPMDIQFFAGAGEDGQEAGGDDQDAQDNQDADEDGEEEESSEEKKYTEAEMEAAVEKRLNRERRKWKRQQSEQREGSDSGNKAGAAGDDGKGESEALKKEREKSAHLEMKWACLEHDVKKDCVDDVLALAKVYAEKDKDLDVEDAIDKVLEKYPQFKEGAEDTEDPEDSGKKKGWGQRQGKGAKNKRTLDDELKAQLFGEK</sequence>
<feature type="compositionally biased region" description="Basic and acidic residues" evidence="1">
    <location>
        <begin position="196"/>
        <end position="210"/>
    </location>
</feature>
<evidence type="ECO:0000256" key="1">
    <source>
        <dbReference type="SAM" id="MobiDB-lite"/>
    </source>
</evidence>
<dbReference type="EMBL" id="DVON01000094">
    <property type="protein sequence ID" value="HIV12382.1"/>
    <property type="molecule type" value="Genomic_DNA"/>
</dbReference>
<comment type="caution">
    <text evidence="2">The sequence shown here is derived from an EMBL/GenBank/DDBJ whole genome shotgun (WGS) entry which is preliminary data.</text>
</comment>
<feature type="compositionally biased region" description="Basic and acidic residues" evidence="1">
    <location>
        <begin position="97"/>
        <end position="114"/>
    </location>
</feature>
<protein>
    <submittedName>
        <fullName evidence="2">Uncharacterized protein</fullName>
    </submittedName>
</protein>
<gene>
    <name evidence="2" type="ORF">IAA63_04475</name>
</gene>
<feature type="region of interest" description="Disordered" evidence="1">
    <location>
        <begin position="17"/>
        <end position="114"/>
    </location>
</feature>
<evidence type="ECO:0000313" key="2">
    <source>
        <dbReference type="EMBL" id="HIV12382.1"/>
    </source>
</evidence>
<evidence type="ECO:0000313" key="3">
    <source>
        <dbReference type="Proteomes" id="UP000886723"/>
    </source>
</evidence>
<feature type="compositionally biased region" description="Basic and acidic residues" evidence="1">
    <location>
        <begin position="51"/>
        <end position="68"/>
    </location>
</feature>
<reference evidence="2" key="1">
    <citation type="submission" date="2020-10" db="EMBL/GenBank/DDBJ databases">
        <authorList>
            <person name="Gilroy R."/>
        </authorList>
    </citation>
    <scope>NUCLEOTIDE SEQUENCE</scope>
    <source>
        <strain evidence="2">ChiBcec2-4451</strain>
    </source>
</reference>
<name>A0A9D1NTU7_9FIRM</name>
<feature type="region of interest" description="Disordered" evidence="1">
    <location>
        <begin position="161"/>
        <end position="210"/>
    </location>
</feature>
<reference evidence="2" key="2">
    <citation type="journal article" date="2021" name="PeerJ">
        <title>Extensive microbial diversity within the chicken gut microbiome revealed by metagenomics and culture.</title>
        <authorList>
            <person name="Gilroy R."/>
            <person name="Ravi A."/>
            <person name="Getino M."/>
            <person name="Pursley I."/>
            <person name="Horton D.L."/>
            <person name="Alikhan N.F."/>
            <person name="Baker D."/>
            <person name="Gharbi K."/>
            <person name="Hall N."/>
            <person name="Watson M."/>
            <person name="Adriaenssens E.M."/>
            <person name="Foster-Nyarko E."/>
            <person name="Jarju S."/>
            <person name="Secka A."/>
            <person name="Antonio M."/>
            <person name="Oren A."/>
            <person name="Chaudhuri R.R."/>
            <person name="La Ragione R."/>
            <person name="Hildebrand F."/>
            <person name="Pallen M.J."/>
        </authorList>
    </citation>
    <scope>NUCLEOTIDE SEQUENCE</scope>
    <source>
        <strain evidence="2">ChiBcec2-4451</strain>
    </source>
</reference>
<dbReference type="AlphaFoldDB" id="A0A9D1NTU7"/>
<accession>A0A9D1NTU7</accession>
<dbReference type="Proteomes" id="UP000886723">
    <property type="component" value="Unassembled WGS sequence"/>
</dbReference>
<proteinExistence type="predicted"/>
<feature type="compositionally biased region" description="Acidic residues" evidence="1">
    <location>
        <begin position="23"/>
        <end position="50"/>
    </location>
</feature>